<sequence>MASPPANAASNLLADLSAMLSGPSSADGTLRRGNPGLANDPVLAMKPTTHTQQQQQQQQQPMSASPSKGNGLPAPSPHGSGVQAQRPASQGPDQAATSTERVVAYALKALTEEFIGKIDTMTQVFGRLEARLEMVEATMEQHSLSVNALTTSMDTKLASLESTFKDVVRSVQLLKDKQELFDAQQEIARATVTTKGQKNDRASEEEEEEEQEEVSEEEEEESSDEEEVVVPVPKKKSTRRRSSLKEKAKAREAAPEAQKPVHFQPKHSGPGQGGNPPQNAQMMPNAGGPGMFAMGSGAGFPPQTQPVGQPSFQPRPNHFAPPSMQAPPPPQPSMPVPRQPQQQQPPVSPQMASYSQGPPAPPPAQPQQYGHTHAGLPAPVLPPPPPYGNFRPPPNSRPQPGPPSGRQEPSQVSSNRVPIEKVVEDVAAMGFTRQAVRDVVRRLTENGQSVDLNIVLDQLMNGPGSQGGGSARERGGWYS</sequence>
<dbReference type="OrthoDB" id="515416at2759"/>
<feature type="region of interest" description="Disordered" evidence="1">
    <location>
        <begin position="192"/>
        <end position="418"/>
    </location>
</feature>
<evidence type="ECO:0000313" key="3">
    <source>
        <dbReference type="EMBL" id="QDZ18083.1"/>
    </source>
</evidence>
<evidence type="ECO:0000313" key="4">
    <source>
        <dbReference type="Proteomes" id="UP000316726"/>
    </source>
</evidence>
<dbReference type="STRING" id="1764295.A0A5B8MCF7"/>
<name>A0A5B8MCF7_9CHLO</name>
<keyword evidence="4" id="KW-1185">Reference proteome</keyword>
<feature type="compositionally biased region" description="Pro residues" evidence="1">
    <location>
        <begin position="324"/>
        <end position="338"/>
    </location>
</feature>
<feature type="region of interest" description="Disordered" evidence="1">
    <location>
        <begin position="459"/>
        <end position="479"/>
    </location>
</feature>
<proteinExistence type="predicted"/>
<dbReference type="EMBL" id="CP031034">
    <property type="protein sequence ID" value="QDZ18083.1"/>
    <property type="molecule type" value="Genomic_DNA"/>
</dbReference>
<dbReference type="AlphaFoldDB" id="A0A5B8MCF7"/>
<dbReference type="InterPro" id="IPR010820">
    <property type="entry name" value="DUF1421"/>
</dbReference>
<organism evidence="3 4">
    <name type="scientific">Chloropicon primus</name>
    <dbReference type="NCBI Taxonomy" id="1764295"/>
    <lineage>
        <taxon>Eukaryota</taxon>
        <taxon>Viridiplantae</taxon>
        <taxon>Chlorophyta</taxon>
        <taxon>Chloropicophyceae</taxon>
        <taxon>Chloropicales</taxon>
        <taxon>Chloropicaceae</taxon>
        <taxon>Chloropicon</taxon>
    </lineage>
</organism>
<reference evidence="3 4" key="1">
    <citation type="submission" date="2018-07" db="EMBL/GenBank/DDBJ databases">
        <title>The complete nuclear genome of the prasinophyte Chloropicon primus (CCMP1205).</title>
        <authorList>
            <person name="Pombert J.-F."/>
            <person name="Otis C."/>
            <person name="Turmel M."/>
            <person name="Lemieux C."/>
        </authorList>
    </citation>
    <scope>NUCLEOTIDE SEQUENCE [LARGE SCALE GENOMIC DNA]</scope>
    <source>
        <strain evidence="3 4">CCMP1205</strain>
    </source>
</reference>
<feature type="compositionally biased region" description="Low complexity" evidence="1">
    <location>
        <begin position="339"/>
        <end position="357"/>
    </location>
</feature>
<feature type="compositionally biased region" description="Acidic residues" evidence="1">
    <location>
        <begin position="203"/>
        <end position="228"/>
    </location>
</feature>
<dbReference type="PANTHER" id="PTHR31805:SF14">
    <property type="entry name" value="RECEPTOR-LIKE KINASE, PUTATIVE (DUF1421)-RELATED"/>
    <property type="match status" value="1"/>
</dbReference>
<dbReference type="Pfam" id="PF07223">
    <property type="entry name" value="DUF1421"/>
    <property type="match status" value="1"/>
</dbReference>
<feature type="compositionally biased region" description="Pro residues" evidence="1">
    <location>
        <begin position="379"/>
        <end position="403"/>
    </location>
</feature>
<feature type="region of interest" description="Disordered" evidence="1">
    <location>
        <begin position="19"/>
        <end position="97"/>
    </location>
</feature>
<feature type="domain" description="DUF1421" evidence="2">
    <location>
        <begin position="421"/>
        <end position="462"/>
    </location>
</feature>
<dbReference type="PANTHER" id="PTHR31805">
    <property type="entry name" value="RECEPTOR-LIKE KINASE, PUTATIVE (DUF1421)-RELATED"/>
    <property type="match status" value="1"/>
</dbReference>
<evidence type="ECO:0000259" key="2">
    <source>
        <dbReference type="Pfam" id="PF07223"/>
    </source>
</evidence>
<evidence type="ECO:0000256" key="1">
    <source>
        <dbReference type="SAM" id="MobiDB-lite"/>
    </source>
</evidence>
<gene>
    <name evidence="3" type="ORF">A3770_01p06010</name>
</gene>
<dbReference type="Proteomes" id="UP000316726">
    <property type="component" value="Chromosome 1"/>
</dbReference>
<protein>
    <recommendedName>
        <fullName evidence="2">DUF1421 domain-containing protein</fullName>
    </recommendedName>
</protein>
<feature type="compositionally biased region" description="Basic and acidic residues" evidence="1">
    <location>
        <begin position="243"/>
        <end position="254"/>
    </location>
</feature>
<accession>A0A5B8MCF7</accession>
<feature type="compositionally biased region" description="Polar residues" evidence="1">
    <location>
        <begin position="82"/>
        <end position="97"/>
    </location>
</feature>
<feature type="compositionally biased region" description="Polar residues" evidence="1">
    <location>
        <begin position="305"/>
        <end position="314"/>
    </location>
</feature>
<feature type="compositionally biased region" description="Basic residues" evidence="1">
    <location>
        <begin position="233"/>
        <end position="242"/>
    </location>
</feature>